<name>A0AAV4CU80_9GAST</name>
<evidence type="ECO:0000313" key="1">
    <source>
        <dbReference type="EMBL" id="GFO35462.1"/>
    </source>
</evidence>
<reference evidence="1 2" key="1">
    <citation type="journal article" date="2021" name="Elife">
        <title>Chloroplast acquisition without the gene transfer in kleptoplastic sea slugs, Plakobranchus ocellatus.</title>
        <authorList>
            <person name="Maeda T."/>
            <person name="Takahashi S."/>
            <person name="Yoshida T."/>
            <person name="Shimamura S."/>
            <person name="Takaki Y."/>
            <person name="Nagai Y."/>
            <person name="Toyoda A."/>
            <person name="Suzuki Y."/>
            <person name="Arimoto A."/>
            <person name="Ishii H."/>
            <person name="Satoh N."/>
            <person name="Nishiyama T."/>
            <person name="Hasebe M."/>
            <person name="Maruyama T."/>
            <person name="Minagawa J."/>
            <person name="Obokata J."/>
            <person name="Shigenobu S."/>
        </authorList>
    </citation>
    <scope>NUCLEOTIDE SEQUENCE [LARGE SCALE GENOMIC DNA]</scope>
</reference>
<dbReference type="AlphaFoldDB" id="A0AAV4CU80"/>
<sequence length="98" mass="11043">METQKQILHFVHFECYHSVRILVGWRGGVVGWSEAATGVQAKELKTSTSCCSNLALAARKNRGISTHRLVMNVLRVLRCVLSSYVEMEDMICFPSQDL</sequence>
<dbReference type="Proteomes" id="UP000735302">
    <property type="component" value="Unassembled WGS sequence"/>
</dbReference>
<accession>A0AAV4CU80</accession>
<protein>
    <submittedName>
        <fullName evidence="1">Uncharacterized protein</fullName>
    </submittedName>
</protein>
<evidence type="ECO:0000313" key="2">
    <source>
        <dbReference type="Proteomes" id="UP000735302"/>
    </source>
</evidence>
<gene>
    <name evidence="1" type="ORF">PoB_006196700</name>
</gene>
<proteinExistence type="predicted"/>
<comment type="caution">
    <text evidence="1">The sequence shown here is derived from an EMBL/GenBank/DDBJ whole genome shotgun (WGS) entry which is preliminary data.</text>
</comment>
<dbReference type="EMBL" id="BLXT01006999">
    <property type="protein sequence ID" value="GFO35462.1"/>
    <property type="molecule type" value="Genomic_DNA"/>
</dbReference>
<keyword evidence="2" id="KW-1185">Reference proteome</keyword>
<organism evidence="1 2">
    <name type="scientific">Plakobranchus ocellatus</name>
    <dbReference type="NCBI Taxonomy" id="259542"/>
    <lineage>
        <taxon>Eukaryota</taxon>
        <taxon>Metazoa</taxon>
        <taxon>Spiralia</taxon>
        <taxon>Lophotrochozoa</taxon>
        <taxon>Mollusca</taxon>
        <taxon>Gastropoda</taxon>
        <taxon>Heterobranchia</taxon>
        <taxon>Euthyneura</taxon>
        <taxon>Panpulmonata</taxon>
        <taxon>Sacoglossa</taxon>
        <taxon>Placobranchoidea</taxon>
        <taxon>Plakobranchidae</taxon>
        <taxon>Plakobranchus</taxon>
    </lineage>
</organism>